<organism evidence="3 4">
    <name type="scientific">Candidatus Protochlamydia naegleriophila</name>
    <dbReference type="NCBI Taxonomy" id="389348"/>
    <lineage>
        <taxon>Bacteria</taxon>
        <taxon>Pseudomonadati</taxon>
        <taxon>Chlamydiota</taxon>
        <taxon>Chlamydiia</taxon>
        <taxon>Parachlamydiales</taxon>
        <taxon>Parachlamydiaceae</taxon>
        <taxon>Candidatus Protochlamydia</taxon>
    </lineage>
</organism>
<dbReference type="EMBL" id="LN879502">
    <property type="protein sequence ID" value="CUI16647.1"/>
    <property type="molecule type" value="Genomic_DNA"/>
</dbReference>
<dbReference type="PROSITE" id="PS50213">
    <property type="entry name" value="FAS1"/>
    <property type="match status" value="1"/>
</dbReference>
<dbReference type="SMART" id="SM00554">
    <property type="entry name" value="FAS1"/>
    <property type="match status" value="1"/>
</dbReference>
<gene>
    <name evidence="3" type="ORF">PNK_1024</name>
</gene>
<sequence>MDKMTKLFALAAFSLTAYQQMVLADYRPEWQSNDATSAPANSRQGPAYSQSTNRDSNQESGRRKEPSLREDRRLLRDERHVIRDENRLERDERKLLRDDFRLKKDENRLKEENRGNTAPKFTSPEATPKSYPLSDWPPKASKNDSKAEQYSRSSDADNDDNDSDDDTSDQDNREDVSYHNHMGTPRSYQYENERNGDRDSKTPQPDNRSSYNSGHSHSHSHAHQLISEATTPAAAHPSKKVHFNRPHETTIVDIAANDPSLSTFVQALQASDLSQVLAGKGPFTVFAPDNQAFKKISPIQLSDLLKPENKQKLTTFLKNHVIAGKILAADIKEGHVTTANGKELTIKKTGTKVTVNGANVTKTDLTSSNGVVHIIDAVLVP</sequence>
<dbReference type="SUPFAM" id="SSF82153">
    <property type="entry name" value="FAS1 domain"/>
    <property type="match status" value="1"/>
</dbReference>
<dbReference type="InterPro" id="IPR000782">
    <property type="entry name" value="FAS1_domain"/>
</dbReference>
<feature type="compositionally biased region" description="Polar residues" evidence="1">
    <location>
        <begin position="32"/>
        <end position="55"/>
    </location>
</feature>
<feature type="region of interest" description="Disordered" evidence="1">
    <location>
        <begin position="32"/>
        <end position="225"/>
    </location>
</feature>
<dbReference type="AlphaFoldDB" id="A0A0U5JBZ8"/>
<proteinExistence type="predicted"/>
<dbReference type="InterPro" id="IPR036378">
    <property type="entry name" value="FAS1_dom_sf"/>
</dbReference>
<reference evidence="4" key="1">
    <citation type="submission" date="2015-09" db="EMBL/GenBank/DDBJ databases">
        <authorList>
            <person name="Bertelli C."/>
        </authorList>
    </citation>
    <scope>NUCLEOTIDE SEQUENCE [LARGE SCALE GENOMIC DNA]</scope>
    <source>
        <strain evidence="4">KNic</strain>
    </source>
</reference>
<keyword evidence="4" id="KW-1185">Reference proteome</keyword>
<dbReference type="RefSeq" id="WP_059060699.1">
    <property type="nucleotide sequence ID" value="NZ_LN879502.1"/>
</dbReference>
<dbReference type="PATRIC" id="fig|389348.3.peg.1128"/>
<dbReference type="Proteomes" id="UP000069902">
    <property type="component" value="Chromosome cPNK"/>
</dbReference>
<dbReference type="Pfam" id="PF02469">
    <property type="entry name" value="Fasciclin"/>
    <property type="match status" value="1"/>
</dbReference>
<evidence type="ECO:0000313" key="4">
    <source>
        <dbReference type="Proteomes" id="UP000069902"/>
    </source>
</evidence>
<dbReference type="InParanoid" id="A0A0U5JBZ8"/>
<evidence type="ECO:0000313" key="3">
    <source>
        <dbReference type="EMBL" id="CUI16647.1"/>
    </source>
</evidence>
<dbReference type="PANTHER" id="PTHR10900">
    <property type="entry name" value="PERIOSTIN-RELATED"/>
    <property type="match status" value="1"/>
</dbReference>
<dbReference type="GO" id="GO:0005615">
    <property type="term" value="C:extracellular space"/>
    <property type="evidence" value="ECO:0007669"/>
    <property type="project" value="TreeGrafter"/>
</dbReference>
<feature type="domain" description="FAS1" evidence="2">
    <location>
        <begin position="248"/>
        <end position="379"/>
    </location>
</feature>
<feature type="compositionally biased region" description="Basic and acidic residues" evidence="1">
    <location>
        <begin position="56"/>
        <end position="114"/>
    </location>
</feature>
<evidence type="ECO:0000259" key="2">
    <source>
        <dbReference type="PROSITE" id="PS50213"/>
    </source>
</evidence>
<dbReference type="STRING" id="389348.PNK_1024"/>
<dbReference type="PANTHER" id="PTHR10900:SF77">
    <property type="entry name" value="FI19380P1"/>
    <property type="match status" value="1"/>
</dbReference>
<dbReference type="InterPro" id="IPR050904">
    <property type="entry name" value="Adhesion/Biosynth-related"/>
</dbReference>
<dbReference type="FunFam" id="2.30.180.10:FF:000032">
    <property type="entry name" value="Fasciclin domain-containing protein, putative"/>
    <property type="match status" value="1"/>
</dbReference>
<feature type="compositionally biased region" description="Acidic residues" evidence="1">
    <location>
        <begin position="156"/>
        <end position="169"/>
    </location>
</feature>
<accession>A0A0U5JBZ8</accession>
<feature type="compositionally biased region" description="Basic and acidic residues" evidence="1">
    <location>
        <begin position="191"/>
        <end position="201"/>
    </location>
</feature>
<dbReference type="Gene3D" id="2.30.180.10">
    <property type="entry name" value="FAS1 domain"/>
    <property type="match status" value="1"/>
</dbReference>
<evidence type="ECO:0000256" key="1">
    <source>
        <dbReference type="SAM" id="MobiDB-lite"/>
    </source>
</evidence>
<dbReference type="KEGG" id="pnl:PNK_1024"/>
<protein>
    <submittedName>
        <fullName evidence="3">Putative secreted protein</fullName>
    </submittedName>
</protein>
<name>A0A0U5JBZ8_9BACT</name>